<evidence type="ECO:0000256" key="4">
    <source>
        <dbReference type="ARBA" id="ARBA00022679"/>
    </source>
</evidence>
<feature type="domain" description="PAS" evidence="8">
    <location>
        <begin position="12"/>
        <end position="59"/>
    </location>
</feature>
<dbReference type="PANTHER" id="PTHR43304:SF1">
    <property type="entry name" value="PAC DOMAIN-CONTAINING PROTEIN"/>
    <property type="match status" value="1"/>
</dbReference>
<dbReference type="InterPro" id="IPR036097">
    <property type="entry name" value="HisK_dim/P_sf"/>
</dbReference>
<sequence length="758" mass="84686">MDLLPGTLVTALYDAFPDPVLVTDADGMIVASNPAAAQVLGYEAAELAGIDVLTLLVPDHVAIEPDGEASSDEPSRLRQRRRTGVRAKDGRVLEVDFSRTALAAGGETSSGAVVVLRVLEADPRSTAGDPDTNALFMSALDSVSHGFAIYDPDDRLLVCNKAYRDMHPLLRPSIRIGKTYEATLRDALEAGLISEAGDTPESRDEWLRKLVDLHNNPGEPYVRQIGDDRWIQIEDRITEGNFRVGLRADVSALVRARSEAERLGVILEGVSQEIYLVNPVTRAIIYVNKAARDNLQYSLEEMRGMDARLLNAGWSPEQLSEKMRPLVSGEVKTLTLDTRHRRKDGSTYHCRIKFERLRTENEPLMLSFGEDITERLEIENALQRKRAEFETLVRSLPDFITRSEPDTTLTYVNENYARFSGMRAEDMIGLKFIDLIPPELQPEVQRKLESLQPDQPMKTEERLMRDHAGRTYWYAWTNLMVFENGRPLELVSLGRDITESHLSRERIAQQARELAMRNQALEQFAGMVSHDLKAPLRQIRLFVDMIAEDVSNGRTEDLKKFSEHISGRAESMERMVSSLLEYSQLAYQAIKPSSFMLSEAVSVAWSNLSVNAAEANARLINDSDIELNADFDLMIQLLQNLFANSIKYRLPDQPVLVEVEVELVKNRIHISVADNGIGIAPEHAESIFGVFKRLHRDQRTYSGNGLGLSLCRLIAESHDGTVVLDTSYGPPGARFVLSLPRRLAQAGTGAAEPSVSPV</sequence>
<evidence type="ECO:0000256" key="1">
    <source>
        <dbReference type="ARBA" id="ARBA00000085"/>
    </source>
</evidence>
<evidence type="ECO:0000259" key="7">
    <source>
        <dbReference type="PROSITE" id="PS50109"/>
    </source>
</evidence>
<dbReference type="SUPFAM" id="SSF55785">
    <property type="entry name" value="PYP-like sensor domain (PAS domain)"/>
    <property type="match status" value="3"/>
</dbReference>
<dbReference type="InterPro" id="IPR000014">
    <property type="entry name" value="PAS"/>
</dbReference>
<evidence type="ECO:0000313" key="11">
    <source>
        <dbReference type="Proteomes" id="UP000094795"/>
    </source>
</evidence>
<feature type="domain" description="PAS" evidence="8">
    <location>
        <begin position="385"/>
        <end position="455"/>
    </location>
</feature>
<keyword evidence="11" id="KW-1185">Reference proteome</keyword>
<dbReference type="InterPro" id="IPR013767">
    <property type="entry name" value="PAS_fold"/>
</dbReference>
<dbReference type="SMART" id="SM00091">
    <property type="entry name" value="PAS"/>
    <property type="match status" value="4"/>
</dbReference>
<dbReference type="InterPro" id="IPR035965">
    <property type="entry name" value="PAS-like_dom_sf"/>
</dbReference>
<dbReference type="PANTHER" id="PTHR43304">
    <property type="entry name" value="PHYTOCHROME-LIKE PROTEIN CPH1"/>
    <property type="match status" value="1"/>
</dbReference>
<dbReference type="Pfam" id="PF00512">
    <property type="entry name" value="HisKA"/>
    <property type="match status" value="1"/>
</dbReference>
<dbReference type="EMBL" id="LQZT01000003">
    <property type="protein sequence ID" value="OCW58833.1"/>
    <property type="molecule type" value="Genomic_DNA"/>
</dbReference>
<comment type="caution">
    <text evidence="10">The sequence shown here is derived from an EMBL/GenBank/DDBJ whole genome shotgun (WGS) entry which is preliminary data.</text>
</comment>
<dbReference type="InterPro" id="IPR003594">
    <property type="entry name" value="HATPase_dom"/>
</dbReference>
<feature type="domain" description="PAC" evidence="9">
    <location>
        <begin position="334"/>
        <end position="384"/>
    </location>
</feature>
<dbReference type="AlphaFoldDB" id="A0A1C1YZ68"/>
<dbReference type="InterPro" id="IPR052162">
    <property type="entry name" value="Sensor_kinase/Photoreceptor"/>
</dbReference>
<dbReference type="Pfam" id="PF08448">
    <property type="entry name" value="PAS_4"/>
    <property type="match status" value="1"/>
</dbReference>
<organism evidence="10 11">
    <name type="scientific">Hoeflea olei</name>
    <dbReference type="NCBI Taxonomy" id="1480615"/>
    <lineage>
        <taxon>Bacteria</taxon>
        <taxon>Pseudomonadati</taxon>
        <taxon>Pseudomonadota</taxon>
        <taxon>Alphaproteobacteria</taxon>
        <taxon>Hyphomicrobiales</taxon>
        <taxon>Rhizobiaceae</taxon>
        <taxon>Hoeflea</taxon>
    </lineage>
</organism>
<dbReference type="NCBIfam" id="TIGR00229">
    <property type="entry name" value="sensory_box"/>
    <property type="match status" value="3"/>
</dbReference>
<evidence type="ECO:0000259" key="9">
    <source>
        <dbReference type="PROSITE" id="PS50113"/>
    </source>
</evidence>
<dbReference type="SMART" id="SM00387">
    <property type="entry name" value="HATPase_c"/>
    <property type="match status" value="1"/>
</dbReference>
<dbReference type="PROSITE" id="PS50113">
    <property type="entry name" value="PAC"/>
    <property type="match status" value="2"/>
</dbReference>
<dbReference type="SMART" id="SM00388">
    <property type="entry name" value="HisKA"/>
    <property type="match status" value="1"/>
</dbReference>
<evidence type="ECO:0000256" key="3">
    <source>
        <dbReference type="ARBA" id="ARBA00022553"/>
    </source>
</evidence>
<dbReference type="EC" id="2.7.13.3" evidence="2"/>
<dbReference type="PRINTS" id="PR00344">
    <property type="entry name" value="BCTRLSENSOR"/>
</dbReference>
<dbReference type="InterPro" id="IPR003661">
    <property type="entry name" value="HisK_dim/P_dom"/>
</dbReference>
<dbReference type="Pfam" id="PF02518">
    <property type="entry name" value="HATPase_c"/>
    <property type="match status" value="1"/>
</dbReference>
<evidence type="ECO:0000256" key="6">
    <source>
        <dbReference type="SAM" id="MobiDB-lite"/>
    </source>
</evidence>
<accession>A0A1C1YZ68</accession>
<dbReference type="PROSITE" id="PS50112">
    <property type="entry name" value="PAS"/>
    <property type="match status" value="2"/>
</dbReference>
<feature type="domain" description="PAC" evidence="9">
    <location>
        <begin position="457"/>
        <end position="509"/>
    </location>
</feature>
<dbReference type="GO" id="GO:0000155">
    <property type="term" value="F:phosphorelay sensor kinase activity"/>
    <property type="evidence" value="ECO:0007669"/>
    <property type="project" value="InterPro"/>
</dbReference>
<dbReference type="InterPro" id="IPR036890">
    <property type="entry name" value="HATPase_C_sf"/>
</dbReference>
<comment type="catalytic activity">
    <reaction evidence="1">
        <text>ATP + protein L-histidine = ADP + protein N-phospho-L-histidine.</text>
        <dbReference type="EC" id="2.7.13.3"/>
    </reaction>
</comment>
<dbReference type="InterPro" id="IPR005467">
    <property type="entry name" value="His_kinase_dom"/>
</dbReference>
<dbReference type="SUPFAM" id="SSF47384">
    <property type="entry name" value="Homodimeric domain of signal transducing histidine kinase"/>
    <property type="match status" value="1"/>
</dbReference>
<dbReference type="GO" id="GO:0006355">
    <property type="term" value="P:regulation of DNA-templated transcription"/>
    <property type="evidence" value="ECO:0007669"/>
    <property type="project" value="InterPro"/>
</dbReference>
<dbReference type="Proteomes" id="UP000094795">
    <property type="component" value="Unassembled WGS sequence"/>
</dbReference>
<dbReference type="Pfam" id="PF13426">
    <property type="entry name" value="PAS_9"/>
    <property type="match status" value="1"/>
</dbReference>
<dbReference type="Gene3D" id="3.30.450.20">
    <property type="entry name" value="PAS domain"/>
    <property type="match status" value="3"/>
</dbReference>
<reference evidence="10 11" key="1">
    <citation type="submission" date="2015-12" db="EMBL/GenBank/DDBJ databases">
        <authorList>
            <person name="Shamseldin A."/>
            <person name="Moawad H."/>
            <person name="Abd El-Rahim W.M."/>
            <person name="Sadowsky M.J."/>
        </authorList>
    </citation>
    <scope>NUCLEOTIDE SEQUENCE [LARGE SCALE GENOMIC DNA]</scope>
    <source>
        <strain evidence="10 11">JC234</strain>
    </source>
</reference>
<name>A0A1C1YZ68_9HYPH</name>
<dbReference type="SUPFAM" id="SSF55874">
    <property type="entry name" value="ATPase domain of HSP90 chaperone/DNA topoisomerase II/histidine kinase"/>
    <property type="match status" value="1"/>
</dbReference>
<feature type="domain" description="Histidine kinase" evidence="7">
    <location>
        <begin position="527"/>
        <end position="743"/>
    </location>
</feature>
<feature type="region of interest" description="Disordered" evidence="6">
    <location>
        <begin position="64"/>
        <end position="84"/>
    </location>
</feature>
<protein>
    <recommendedName>
        <fullName evidence="2">histidine kinase</fullName>
        <ecNumber evidence="2">2.7.13.3</ecNumber>
    </recommendedName>
</protein>
<dbReference type="Gene3D" id="1.10.287.130">
    <property type="match status" value="1"/>
</dbReference>
<keyword evidence="5" id="KW-0418">Kinase</keyword>
<dbReference type="Pfam" id="PF12860">
    <property type="entry name" value="PAS_7"/>
    <property type="match status" value="1"/>
</dbReference>
<dbReference type="STRING" id="1480615.AWJ14_20825"/>
<dbReference type="InterPro" id="IPR004358">
    <property type="entry name" value="Sig_transdc_His_kin-like_C"/>
</dbReference>
<dbReference type="CDD" id="cd00130">
    <property type="entry name" value="PAS"/>
    <property type="match status" value="3"/>
</dbReference>
<dbReference type="CDD" id="cd00082">
    <property type="entry name" value="HisKA"/>
    <property type="match status" value="1"/>
</dbReference>
<proteinExistence type="predicted"/>
<keyword evidence="4" id="KW-0808">Transferase</keyword>
<dbReference type="SMART" id="SM00086">
    <property type="entry name" value="PAC"/>
    <property type="match status" value="2"/>
</dbReference>
<dbReference type="Pfam" id="PF00989">
    <property type="entry name" value="PAS"/>
    <property type="match status" value="1"/>
</dbReference>
<dbReference type="InterPro" id="IPR000700">
    <property type="entry name" value="PAS-assoc_C"/>
</dbReference>
<evidence type="ECO:0000256" key="2">
    <source>
        <dbReference type="ARBA" id="ARBA00012438"/>
    </source>
</evidence>
<evidence type="ECO:0000256" key="5">
    <source>
        <dbReference type="ARBA" id="ARBA00022777"/>
    </source>
</evidence>
<keyword evidence="3" id="KW-0597">Phosphoprotein</keyword>
<gene>
    <name evidence="10" type="ORF">AWJ14_20825</name>
</gene>
<dbReference type="OrthoDB" id="9808408at2"/>
<dbReference type="PROSITE" id="PS50109">
    <property type="entry name" value="HIS_KIN"/>
    <property type="match status" value="1"/>
</dbReference>
<dbReference type="Gene3D" id="3.30.565.10">
    <property type="entry name" value="Histidine kinase-like ATPase, C-terminal domain"/>
    <property type="match status" value="1"/>
</dbReference>
<dbReference type="InterPro" id="IPR001610">
    <property type="entry name" value="PAC"/>
</dbReference>
<evidence type="ECO:0000313" key="10">
    <source>
        <dbReference type="EMBL" id="OCW58833.1"/>
    </source>
</evidence>
<dbReference type="InterPro" id="IPR013656">
    <property type="entry name" value="PAS_4"/>
</dbReference>
<dbReference type="RefSeq" id="WP_066175335.1">
    <property type="nucleotide sequence ID" value="NZ_LQZT01000003.1"/>
</dbReference>
<evidence type="ECO:0000259" key="8">
    <source>
        <dbReference type="PROSITE" id="PS50112"/>
    </source>
</evidence>